<dbReference type="SUPFAM" id="SSF51182">
    <property type="entry name" value="RmlC-like cupins"/>
    <property type="match status" value="1"/>
</dbReference>
<organism evidence="8 9">
    <name type="scientific">Stephania yunnanensis</name>
    <dbReference type="NCBI Taxonomy" id="152371"/>
    <lineage>
        <taxon>Eukaryota</taxon>
        <taxon>Viridiplantae</taxon>
        <taxon>Streptophyta</taxon>
        <taxon>Embryophyta</taxon>
        <taxon>Tracheophyta</taxon>
        <taxon>Spermatophyta</taxon>
        <taxon>Magnoliopsida</taxon>
        <taxon>Ranunculales</taxon>
        <taxon>Menispermaceae</taxon>
        <taxon>Menispermoideae</taxon>
        <taxon>Cissampelideae</taxon>
        <taxon>Stephania</taxon>
    </lineage>
</organism>
<dbReference type="SMART" id="SM00835">
    <property type="entry name" value="Cupin_1"/>
    <property type="match status" value="2"/>
</dbReference>
<evidence type="ECO:0000256" key="2">
    <source>
        <dbReference type="ARBA" id="ARBA00022729"/>
    </source>
</evidence>
<evidence type="ECO:0000313" key="8">
    <source>
        <dbReference type="EMBL" id="KAK9087630.1"/>
    </source>
</evidence>
<comment type="similarity">
    <text evidence="1">Belongs to the 11S seed storage protein (globulins) family.</text>
</comment>
<dbReference type="Pfam" id="PF00190">
    <property type="entry name" value="Cupin_1"/>
    <property type="match status" value="2"/>
</dbReference>
<feature type="compositionally biased region" description="Basic and acidic residues" evidence="6">
    <location>
        <begin position="1"/>
        <end position="13"/>
    </location>
</feature>
<evidence type="ECO:0000259" key="7">
    <source>
        <dbReference type="SMART" id="SM00835"/>
    </source>
</evidence>
<keyword evidence="2" id="KW-0732">Signal</keyword>
<feature type="domain" description="Cupin type-1" evidence="7">
    <location>
        <begin position="49"/>
        <end position="204"/>
    </location>
</feature>
<dbReference type="PANTHER" id="PTHR31189">
    <property type="entry name" value="OS03G0336100 PROTEIN-RELATED"/>
    <property type="match status" value="1"/>
</dbReference>
<evidence type="ECO:0000256" key="3">
    <source>
        <dbReference type="ARBA" id="ARBA00022761"/>
    </source>
</evidence>
<dbReference type="Gene3D" id="2.60.120.10">
    <property type="entry name" value="Jelly Rolls"/>
    <property type="match status" value="2"/>
</dbReference>
<feature type="compositionally biased region" description="Basic and acidic residues" evidence="6">
    <location>
        <begin position="20"/>
        <end position="39"/>
    </location>
</feature>
<dbReference type="AlphaFoldDB" id="A0AAP0HLX3"/>
<dbReference type="EMBL" id="JBBNAF010000013">
    <property type="protein sequence ID" value="KAK9087630.1"/>
    <property type="molecule type" value="Genomic_DNA"/>
</dbReference>
<keyword evidence="5" id="KW-1015">Disulfide bond</keyword>
<sequence length="419" mass="46459">MTETTATRRRDPRVTATPEIPERPAESKTERRELRAKKETDLGPLQLDLNLSVASEAGETAIWNPLDKQLSCIDAVLIRRVISSQGLSLPSYVATSELSYVVQGTGIQGAILSGCSETRERLNVGDFVALPTGTINWIYNDGPEPLVLISFRQGISKIHSLGGTSRLPNSINWLLQRYAANNIFAGFDEETLENIYKVDKVIVSKMQGQGDCRGQTVHVLDPSTMEQRDERRQQFWRQQQHRPSNNVCNITFHIKGENPTNILVKNEGGTIYAVNGTHYPILKRLQLSGTTGYDNNNTFAGLAMNPDAYSIIYGIRGNGRVQIVGNSPTPAYDGQLREGEMILLPQGCTTTTQGGKDGFKWVVFKTNSDPTLLFFSGRTSVMRGLSTGVLMNMYRINKDQVEDLKGNWTESGLYPPSRA</sequence>
<keyword evidence="4" id="KW-0708">Seed storage protein</keyword>
<proteinExistence type="inferred from homology"/>
<dbReference type="PRINTS" id="PR00439">
    <property type="entry name" value="11SGLOBULIN"/>
</dbReference>
<dbReference type="InterPro" id="IPR011051">
    <property type="entry name" value="RmlC_Cupin_sf"/>
</dbReference>
<keyword evidence="3" id="KW-0758">Storage protein</keyword>
<dbReference type="Proteomes" id="UP001420932">
    <property type="component" value="Unassembled WGS sequence"/>
</dbReference>
<dbReference type="InterPro" id="IPR006044">
    <property type="entry name" value="11S_seedstore_pln"/>
</dbReference>
<reference evidence="8 9" key="1">
    <citation type="submission" date="2024-01" db="EMBL/GenBank/DDBJ databases">
        <title>Genome assemblies of Stephania.</title>
        <authorList>
            <person name="Yang L."/>
        </authorList>
    </citation>
    <scope>NUCLEOTIDE SEQUENCE [LARGE SCALE GENOMIC DNA]</scope>
    <source>
        <strain evidence="8">YNDBR</strain>
        <tissue evidence="8">Leaf</tissue>
    </source>
</reference>
<protein>
    <recommendedName>
        <fullName evidence="7">Cupin type-1 domain-containing protein</fullName>
    </recommendedName>
</protein>
<evidence type="ECO:0000256" key="5">
    <source>
        <dbReference type="ARBA" id="ARBA00023157"/>
    </source>
</evidence>
<dbReference type="InterPro" id="IPR014710">
    <property type="entry name" value="RmlC-like_jellyroll"/>
</dbReference>
<feature type="domain" description="Cupin type-1" evidence="7">
    <location>
        <begin position="252"/>
        <end position="402"/>
    </location>
</feature>
<comment type="caution">
    <text evidence="8">The sequence shown here is derived from an EMBL/GenBank/DDBJ whole genome shotgun (WGS) entry which is preliminary data.</text>
</comment>
<gene>
    <name evidence="8" type="ORF">Syun_030024</name>
</gene>
<evidence type="ECO:0000256" key="1">
    <source>
        <dbReference type="ARBA" id="ARBA00007178"/>
    </source>
</evidence>
<evidence type="ECO:0000256" key="6">
    <source>
        <dbReference type="SAM" id="MobiDB-lite"/>
    </source>
</evidence>
<evidence type="ECO:0000313" key="9">
    <source>
        <dbReference type="Proteomes" id="UP001420932"/>
    </source>
</evidence>
<keyword evidence="9" id="KW-1185">Reference proteome</keyword>
<evidence type="ECO:0000256" key="4">
    <source>
        <dbReference type="ARBA" id="ARBA00023129"/>
    </source>
</evidence>
<name>A0AAP0HLX3_9MAGN</name>
<dbReference type="InterPro" id="IPR050253">
    <property type="entry name" value="Seed_Storage-Functional"/>
</dbReference>
<dbReference type="GO" id="GO:0045735">
    <property type="term" value="F:nutrient reservoir activity"/>
    <property type="evidence" value="ECO:0007669"/>
    <property type="project" value="UniProtKB-KW"/>
</dbReference>
<dbReference type="InterPro" id="IPR006045">
    <property type="entry name" value="Cupin_1"/>
</dbReference>
<feature type="region of interest" description="Disordered" evidence="6">
    <location>
        <begin position="1"/>
        <end position="39"/>
    </location>
</feature>
<dbReference type="PANTHER" id="PTHR31189:SF35">
    <property type="entry name" value="12S SEED STORAGE PROTEIN CRB"/>
    <property type="match status" value="1"/>
</dbReference>
<accession>A0AAP0HLX3</accession>
<dbReference type="GO" id="GO:0048316">
    <property type="term" value="P:seed development"/>
    <property type="evidence" value="ECO:0007669"/>
    <property type="project" value="UniProtKB-ARBA"/>
</dbReference>